<accession>A0A291GUJ4</accession>
<feature type="region of interest" description="Disordered" evidence="5">
    <location>
        <begin position="303"/>
        <end position="334"/>
    </location>
</feature>
<dbReference type="EMBL" id="CP023564">
    <property type="protein sequence ID" value="ATG53764.1"/>
    <property type="molecule type" value="Genomic_DNA"/>
</dbReference>
<keyword evidence="7" id="KW-1185">Reference proteome</keyword>
<feature type="region of interest" description="Disordered" evidence="5">
    <location>
        <begin position="248"/>
        <end position="270"/>
    </location>
</feature>
<evidence type="ECO:0000256" key="2">
    <source>
        <dbReference type="ARBA" id="ARBA00023002"/>
    </source>
</evidence>
<proteinExistence type="predicted"/>
<evidence type="ECO:0000256" key="1">
    <source>
        <dbReference type="ARBA" id="ARBA00022723"/>
    </source>
</evidence>
<evidence type="ECO:0008006" key="8">
    <source>
        <dbReference type="Google" id="ProtNLM"/>
    </source>
</evidence>
<dbReference type="Pfam" id="PF12831">
    <property type="entry name" value="FAD_oxidored"/>
    <property type="match status" value="1"/>
</dbReference>
<evidence type="ECO:0000256" key="3">
    <source>
        <dbReference type="ARBA" id="ARBA00023004"/>
    </source>
</evidence>
<feature type="compositionally biased region" description="Polar residues" evidence="5">
    <location>
        <begin position="303"/>
        <end position="314"/>
    </location>
</feature>
<dbReference type="OrthoDB" id="615715at2"/>
<protein>
    <recommendedName>
        <fullName evidence="8">FAD dependent oxidoreductase</fullName>
    </recommendedName>
</protein>
<dbReference type="PANTHER" id="PTHR43498">
    <property type="entry name" value="FERREDOXIN:COB-COM HETERODISULFIDE REDUCTASE SUBUNIT A"/>
    <property type="match status" value="1"/>
</dbReference>
<keyword evidence="2" id="KW-0560">Oxidoreductase</keyword>
<dbReference type="InterPro" id="IPR039650">
    <property type="entry name" value="HdrA-like"/>
</dbReference>
<dbReference type="AlphaFoldDB" id="A0A291GUJ4"/>
<dbReference type="GO" id="GO:0046872">
    <property type="term" value="F:metal ion binding"/>
    <property type="evidence" value="ECO:0007669"/>
    <property type="project" value="UniProtKB-KW"/>
</dbReference>
<sequence>MPAEYRALERHFPLIPYIRESRRLIGTQTLTGAMITRGRMRDCAPWNEDSVATGTYHPDLHGARDVEDFETDLGETLEDKPNRLTFGPFPIPLGCLIPASMEGLLAAEKNISASRLASSATRVHPTVTSIGEAAGVLAALAVRGGMSPRDVPVASVQHELATGGALISPVRIEGIPRDHEDYPLVALAVARRLVPTEVVLEPTLEQYVAVDRGAAVVAAAALLETLAPLSQAPAPVRLPAGSPSIIDGVPAGPDVLEDPQPAERTSPRLAMSSSSFAEASLLDPVISSPTVVAGVQERALNVSASTETLTSTGIDPSPDVLKLSSMGSPDTARS</sequence>
<evidence type="ECO:0000256" key="4">
    <source>
        <dbReference type="ARBA" id="ARBA00023014"/>
    </source>
</evidence>
<keyword evidence="3" id="KW-0408">Iron</keyword>
<dbReference type="GO" id="GO:0051536">
    <property type="term" value="F:iron-sulfur cluster binding"/>
    <property type="evidence" value="ECO:0007669"/>
    <property type="project" value="UniProtKB-KW"/>
</dbReference>
<organism evidence="6 7">
    <name type="scientific">Brachybacterium ginsengisoli</name>
    <dbReference type="NCBI Taxonomy" id="1331682"/>
    <lineage>
        <taxon>Bacteria</taxon>
        <taxon>Bacillati</taxon>
        <taxon>Actinomycetota</taxon>
        <taxon>Actinomycetes</taxon>
        <taxon>Micrococcales</taxon>
        <taxon>Dermabacteraceae</taxon>
        <taxon>Brachybacterium</taxon>
    </lineage>
</organism>
<evidence type="ECO:0000313" key="7">
    <source>
        <dbReference type="Proteomes" id="UP000217889"/>
    </source>
</evidence>
<name>A0A291GUJ4_9MICO</name>
<keyword evidence="1" id="KW-0479">Metal-binding</keyword>
<keyword evidence="4" id="KW-0411">Iron-sulfur</keyword>
<reference evidence="6 7" key="1">
    <citation type="journal article" date="2014" name="Int. J. Syst. Evol. Microbiol.">
        <title>Brachybacterium ginsengisoli sp. nov., isolated from soil of a ginseng field.</title>
        <authorList>
            <person name="Hoang V.A."/>
            <person name="Kim Y.J."/>
            <person name="Nguyen N.L."/>
            <person name="Yang D.C."/>
        </authorList>
    </citation>
    <scope>NUCLEOTIDE SEQUENCE [LARGE SCALE GENOMIC DNA]</scope>
    <source>
        <strain evidence="6 7">DCY80</strain>
    </source>
</reference>
<dbReference type="Proteomes" id="UP000217889">
    <property type="component" value="Chromosome"/>
</dbReference>
<dbReference type="PANTHER" id="PTHR43498:SF1">
    <property type="entry name" value="COB--COM HETERODISULFIDE REDUCTASE IRON-SULFUR SUBUNIT A"/>
    <property type="match status" value="1"/>
</dbReference>
<gene>
    <name evidence="6" type="ORF">CFK41_02460</name>
</gene>
<dbReference type="GO" id="GO:0016491">
    <property type="term" value="F:oxidoreductase activity"/>
    <property type="evidence" value="ECO:0007669"/>
    <property type="project" value="UniProtKB-KW"/>
</dbReference>
<evidence type="ECO:0000256" key="5">
    <source>
        <dbReference type="SAM" id="MobiDB-lite"/>
    </source>
</evidence>
<dbReference type="KEGG" id="bgg:CFK41_02460"/>
<evidence type="ECO:0000313" key="6">
    <source>
        <dbReference type="EMBL" id="ATG53764.1"/>
    </source>
</evidence>